<dbReference type="RefSeq" id="WP_127739272.1">
    <property type="nucleotide sequence ID" value="NZ_CP196003.1"/>
</dbReference>
<dbReference type="InterPro" id="IPR036188">
    <property type="entry name" value="FAD/NAD-bd_sf"/>
</dbReference>
<feature type="domain" description="Amine oxidase" evidence="11">
    <location>
        <begin position="12"/>
        <end position="485"/>
    </location>
</feature>
<evidence type="ECO:0000256" key="2">
    <source>
        <dbReference type="ARBA" id="ARBA00022746"/>
    </source>
</evidence>
<dbReference type="SUPFAM" id="SSF51905">
    <property type="entry name" value="FAD/NAD(P)-binding domain"/>
    <property type="match status" value="1"/>
</dbReference>
<dbReference type="InterPro" id="IPR002937">
    <property type="entry name" value="Amino_oxidase"/>
</dbReference>
<dbReference type="PANTHER" id="PTHR43734">
    <property type="entry name" value="PHYTOENE DESATURASE"/>
    <property type="match status" value="1"/>
</dbReference>
<evidence type="ECO:0000256" key="6">
    <source>
        <dbReference type="ARBA" id="ARBA00039159"/>
    </source>
</evidence>
<dbReference type="Gene3D" id="3.50.50.60">
    <property type="entry name" value="FAD/NAD(P)-binding domain"/>
    <property type="match status" value="2"/>
</dbReference>
<accession>A0A437K904</accession>
<gene>
    <name evidence="12" type="primary">crtI</name>
    <name evidence="12" type="ORF">EM808_16285</name>
</gene>
<dbReference type="PANTHER" id="PTHR43734:SF7">
    <property type="entry name" value="4,4'-DIAPONEUROSPORENE OXYGENASE"/>
    <property type="match status" value="1"/>
</dbReference>
<dbReference type="NCBIfam" id="TIGR02734">
    <property type="entry name" value="crtI_fam"/>
    <property type="match status" value="1"/>
</dbReference>
<dbReference type="AlphaFoldDB" id="A0A437K904"/>
<evidence type="ECO:0000256" key="4">
    <source>
        <dbReference type="ARBA" id="ARBA00037901"/>
    </source>
</evidence>
<comment type="similarity">
    <text evidence="5">Belongs to the carotenoid/retinoid oxidoreductase family. CrtP subfamily.</text>
</comment>
<keyword evidence="3 10" id="KW-0560">Oxidoreductase</keyword>
<dbReference type="Pfam" id="PF01593">
    <property type="entry name" value="Amino_oxidase"/>
    <property type="match status" value="1"/>
</dbReference>
<evidence type="ECO:0000256" key="9">
    <source>
        <dbReference type="ARBA" id="ARBA00048532"/>
    </source>
</evidence>
<evidence type="ECO:0000313" key="13">
    <source>
        <dbReference type="Proteomes" id="UP000288024"/>
    </source>
</evidence>
<evidence type="ECO:0000256" key="3">
    <source>
        <dbReference type="ARBA" id="ARBA00023002"/>
    </source>
</evidence>
<sequence length="490" mass="54554">MKKKVLIIGGGLAGLSAAITLANKGFQVELFEKNKHLGGKLMPVALGDYTFDFGPNTITMPEVFRKVIEQTGEKAEDYFRMIKLEHHTRNVFSDGTSFDLSSSREYMLQQLNHIDSSHKYDNFLKEITRLYKLSAKHFLPKTFHSWQDYLSPSLGAALMQVRPLQSLDSFFRQYFAHPHVLQAFNRYSTYIGSSPYKTPATFAMIAYLEMIGGVYYVEGGNVKIAEAYTKVAQKLGARLYADAPVQKIIVKNKKAIGIELEDGEKIQGDYIIMNADLLKAYPELVSESDRPSFSDSKAAGLTPSTSAFVVLAGVNKRFSELRHHNVYFSTNYQQEFIDLFQHKQYSSEPTIYISNSSYTEPGRAPGGSNLFILANAPALPADGNLQVNPEMYKELIYQKLSTFGLSLKENIVEEKVYTPSDIASQFGAYRGALYGLSSNRKRDAFLRPKNASKDIANLFFAGGSTHPGGGSPIVTLSGMNTANLIMNAEK</sequence>
<dbReference type="GO" id="GO:0016491">
    <property type="term" value="F:oxidoreductase activity"/>
    <property type="evidence" value="ECO:0007669"/>
    <property type="project" value="UniProtKB-KW"/>
</dbReference>
<name>A0A437K904_9BACI</name>
<reference evidence="12 13" key="1">
    <citation type="submission" date="2019-01" db="EMBL/GenBank/DDBJ databases">
        <title>Bacillus sp. M5HDSG1-1, whole genome shotgun sequence.</title>
        <authorList>
            <person name="Tuo L."/>
        </authorList>
    </citation>
    <scope>NUCLEOTIDE SEQUENCE [LARGE SCALE GENOMIC DNA]</scope>
    <source>
        <strain evidence="12 13">M5HDSG1-1</strain>
    </source>
</reference>
<evidence type="ECO:0000313" key="12">
    <source>
        <dbReference type="EMBL" id="RVT60800.1"/>
    </source>
</evidence>
<evidence type="ECO:0000256" key="10">
    <source>
        <dbReference type="RuleBase" id="RU362075"/>
    </source>
</evidence>
<keyword evidence="13" id="KW-1185">Reference proteome</keyword>
<comment type="catalytic activity">
    <reaction evidence="9">
        <text>all-trans-4,4'-diaponeurosporene + 2 AH2 + 2 O2 = 4,4'-diaponeurosporenal + 2 A + 3 H2O</text>
        <dbReference type="Rhea" id="RHEA:56104"/>
        <dbReference type="ChEBI" id="CHEBI:13193"/>
        <dbReference type="ChEBI" id="CHEBI:15377"/>
        <dbReference type="ChEBI" id="CHEBI:15379"/>
        <dbReference type="ChEBI" id="CHEBI:17499"/>
        <dbReference type="ChEBI" id="CHEBI:62743"/>
        <dbReference type="ChEBI" id="CHEBI:79065"/>
    </reaction>
</comment>
<organism evidence="12 13">
    <name type="scientific">Niallia taxi</name>
    <dbReference type="NCBI Taxonomy" id="2499688"/>
    <lineage>
        <taxon>Bacteria</taxon>
        <taxon>Bacillati</taxon>
        <taxon>Bacillota</taxon>
        <taxon>Bacilli</taxon>
        <taxon>Bacillales</taxon>
        <taxon>Bacillaceae</taxon>
        <taxon>Niallia</taxon>
    </lineage>
</organism>
<comment type="pathway">
    <text evidence="4">Carotenoid biosynthesis; staphyloxanthin biosynthesis; staphyloxanthin from farnesyl diphosphate: step 3/5.</text>
</comment>
<evidence type="ECO:0000256" key="1">
    <source>
        <dbReference type="ARBA" id="ARBA00001974"/>
    </source>
</evidence>
<proteinExistence type="inferred from homology"/>
<comment type="cofactor">
    <cofactor evidence="1">
        <name>FAD</name>
        <dbReference type="ChEBI" id="CHEBI:57692"/>
    </cofactor>
</comment>
<dbReference type="Proteomes" id="UP000288024">
    <property type="component" value="Unassembled WGS sequence"/>
</dbReference>
<dbReference type="EMBL" id="RZTZ01000006">
    <property type="protein sequence ID" value="RVT60800.1"/>
    <property type="molecule type" value="Genomic_DNA"/>
</dbReference>
<evidence type="ECO:0000256" key="5">
    <source>
        <dbReference type="ARBA" id="ARBA00038194"/>
    </source>
</evidence>
<evidence type="ECO:0000256" key="7">
    <source>
        <dbReference type="ARBA" id="ARBA00041900"/>
    </source>
</evidence>
<evidence type="ECO:0000256" key="8">
    <source>
        <dbReference type="ARBA" id="ARBA00042619"/>
    </source>
</evidence>
<evidence type="ECO:0000259" key="11">
    <source>
        <dbReference type="Pfam" id="PF01593"/>
    </source>
</evidence>
<comment type="caution">
    <text evidence="12">The sequence shown here is derived from an EMBL/GenBank/DDBJ whole genome shotgun (WGS) entry which is preliminary data.</text>
</comment>
<dbReference type="InterPro" id="IPR014105">
    <property type="entry name" value="Carotenoid/retinoid_OxRdtase"/>
</dbReference>
<protein>
    <recommendedName>
        <fullName evidence="6">4,4'-diaponeurosporene oxygenase</fullName>
    </recommendedName>
    <alternativeName>
        <fullName evidence="7">4,4'-diaponeurosporene oxidase</fullName>
    </alternativeName>
    <alternativeName>
        <fullName evidence="8">Carotenoid oxidase</fullName>
    </alternativeName>
</protein>
<dbReference type="GO" id="GO:0016117">
    <property type="term" value="P:carotenoid biosynthetic process"/>
    <property type="evidence" value="ECO:0007669"/>
    <property type="project" value="UniProtKB-KW"/>
</dbReference>
<keyword evidence="2 10" id="KW-0125">Carotenoid biosynthesis</keyword>